<dbReference type="InterPro" id="IPR031325">
    <property type="entry name" value="RHS_repeat"/>
</dbReference>
<organism evidence="1 2">
    <name type="scientific">Nitrospira lenta</name>
    <dbReference type="NCBI Taxonomy" id="1436998"/>
    <lineage>
        <taxon>Bacteria</taxon>
        <taxon>Pseudomonadati</taxon>
        <taxon>Nitrospirota</taxon>
        <taxon>Nitrospiria</taxon>
        <taxon>Nitrospirales</taxon>
        <taxon>Nitrospiraceae</taxon>
        <taxon>Nitrospira</taxon>
    </lineage>
</organism>
<dbReference type="EMBL" id="OUNR01000021">
    <property type="protein sequence ID" value="SPP66669.1"/>
    <property type="molecule type" value="Genomic_DNA"/>
</dbReference>
<dbReference type="AlphaFoldDB" id="A0A330L9H3"/>
<keyword evidence="2" id="KW-1185">Reference proteome</keyword>
<accession>A0A330L9H3</accession>
<evidence type="ECO:0000313" key="2">
    <source>
        <dbReference type="Proteomes" id="UP000248168"/>
    </source>
</evidence>
<evidence type="ECO:0008006" key="3">
    <source>
        <dbReference type="Google" id="ProtNLM"/>
    </source>
</evidence>
<dbReference type="NCBIfam" id="TIGR01643">
    <property type="entry name" value="YD_repeat_2x"/>
    <property type="match status" value="1"/>
</dbReference>
<sequence>MADLAQYIHDDLDRLLRVIDGQGNGATYVYDAVDNLPSITRNPGGSGTSAIMA</sequence>
<evidence type="ECO:0000313" key="1">
    <source>
        <dbReference type="EMBL" id="SPP66669.1"/>
    </source>
</evidence>
<dbReference type="Gene3D" id="2.180.10.10">
    <property type="entry name" value="RHS repeat-associated core"/>
    <property type="match status" value="1"/>
</dbReference>
<dbReference type="Proteomes" id="UP000248168">
    <property type="component" value="Unassembled WGS sequence"/>
</dbReference>
<name>A0A330L9H3_9BACT</name>
<proteinExistence type="predicted"/>
<dbReference type="InterPro" id="IPR006530">
    <property type="entry name" value="YD"/>
</dbReference>
<gene>
    <name evidence="1" type="ORF">NITLEN_80097</name>
</gene>
<protein>
    <recommendedName>
        <fullName evidence="3">YD repeat-containing protein</fullName>
    </recommendedName>
</protein>
<dbReference type="InParanoid" id="A0A330L9H3"/>
<dbReference type="Pfam" id="PF05593">
    <property type="entry name" value="RHS_repeat"/>
    <property type="match status" value="1"/>
</dbReference>
<reference evidence="2" key="1">
    <citation type="submission" date="2018-04" db="EMBL/GenBank/DDBJ databases">
        <authorList>
            <person name="Lucker S."/>
            <person name="Sakoula D."/>
        </authorList>
    </citation>
    <scope>NUCLEOTIDE SEQUENCE [LARGE SCALE GENOMIC DNA]</scope>
</reference>